<feature type="signal peptide" evidence="1">
    <location>
        <begin position="1"/>
        <end position="21"/>
    </location>
</feature>
<comment type="caution">
    <text evidence="2">The sequence shown here is derived from an EMBL/GenBank/DDBJ whole genome shotgun (WGS) entry which is preliminary data.</text>
</comment>
<name>A0A0L1JM66_9RHOB</name>
<evidence type="ECO:0008006" key="4">
    <source>
        <dbReference type="Google" id="ProtNLM"/>
    </source>
</evidence>
<keyword evidence="1" id="KW-0732">Signal</keyword>
<evidence type="ECO:0000313" key="3">
    <source>
        <dbReference type="Proteomes" id="UP000036938"/>
    </source>
</evidence>
<dbReference type="Pfam" id="PF17267">
    <property type="entry name" value="DUF5333"/>
    <property type="match status" value="1"/>
</dbReference>
<dbReference type="STRING" id="1317121.ATO11_17900"/>
<gene>
    <name evidence="2" type="ORF">ATO11_17900</name>
</gene>
<protein>
    <recommendedName>
        <fullName evidence="4">NADH dehydrogenase</fullName>
    </recommendedName>
</protein>
<keyword evidence="3" id="KW-1185">Reference proteome</keyword>
<dbReference type="Proteomes" id="UP000036938">
    <property type="component" value="Unassembled WGS sequence"/>
</dbReference>
<accession>A0A0L1JM66</accession>
<dbReference type="RefSeq" id="WP_050532280.1">
    <property type="nucleotide sequence ID" value="NZ_AQQZ01000009.1"/>
</dbReference>
<dbReference type="EMBL" id="AQQZ01000009">
    <property type="protein sequence ID" value="KNG92478.1"/>
    <property type="molecule type" value="Genomic_DNA"/>
</dbReference>
<evidence type="ECO:0000313" key="2">
    <source>
        <dbReference type="EMBL" id="KNG92478.1"/>
    </source>
</evidence>
<dbReference type="AlphaFoldDB" id="A0A0L1JM66"/>
<feature type="chain" id="PRO_5005554050" description="NADH dehydrogenase" evidence="1">
    <location>
        <begin position="22"/>
        <end position="134"/>
    </location>
</feature>
<dbReference type="InterPro" id="IPR020349">
    <property type="entry name" value="Uncharacterised_14.7kDa"/>
</dbReference>
<reference evidence="2 3" key="1">
    <citation type="journal article" date="2015" name="Int. J. Syst. Evol. Microbiol.">
        <title>Aestuariivita atlantica sp. nov., isolated from deep sea sediment of the Atlantic Ocean.</title>
        <authorList>
            <person name="Li G."/>
            <person name="Lai Q."/>
            <person name="Du Y."/>
            <person name="Liu X."/>
            <person name="Sun F."/>
            <person name="Shao Z."/>
        </authorList>
    </citation>
    <scope>NUCLEOTIDE SEQUENCE [LARGE SCALE GENOMIC DNA]</scope>
    <source>
        <strain evidence="2 3">22II-S11-z3</strain>
    </source>
</reference>
<dbReference type="OrthoDB" id="7658992at2"/>
<evidence type="ECO:0000256" key="1">
    <source>
        <dbReference type="SAM" id="SignalP"/>
    </source>
</evidence>
<sequence length="134" mass="14398">MRAGVMMAVVLAVALPSATLAKPPLRDVTAVDDGVMYVAIADRLRKDCDNLGARMIRAMSRLNDLKGTAKAAGYSDAEIEAYHTSKAEKARMKTKATAWLQARGVSVKDKSGFCAFGIAEIKRGSPIGTLLRER</sequence>
<proteinExistence type="predicted"/>
<organism evidence="2 3">
    <name type="scientific">Pseudaestuariivita atlantica</name>
    <dbReference type="NCBI Taxonomy" id="1317121"/>
    <lineage>
        <taxon>Bacteria</taxon>
        <taxon>Pseudomonadati</taxon>
        <taxon>Pseudomonadota</taxon>
        <taxon>Alphaproteobacteria</taxon>
        <taxon>Rhodobacterales</taxon>
        <taxon>Paracoccaceae</taxon>
        <taxon>Pseudaestuariivita</taxon>
    </lineage>
</organism>